<proteinExistence type="predicted"/>
<name>A0A2P2KYU7_RHIMU</name>
<reference evidence="1" key="1">
    <citation type="submission" date="2018-02" db="EMBL/GenBank/DDBJ databases">
        <title>Rhizophora mucronata_Transcriptome.</title>
        <authorList>
            <person name="Meera S.P."/>
            <person name="Sreeshan A."/>
            <person name="Augustine A."/>
        </authorList>
    </citation>
    <scope>NUCLEOTIDE SEQUENCE</scope>
    <source>
        <tissue evidence="1">Leaf</tissue>
    </source>
</reference>
<dbReference type="AlphaFoldDB" id="A0A2P2KYU7"/>
<organism evidence="1">
    <name type="scientific">Rhizophora mucronata</name>
    <name type="common">Asiatic mangrove</name>
    <dbReference type="NCBI Taxonomy" id="61149"/>
    <lineage>
        <taxon>Eukaryota</taxon>
        <taxon>Viridiplantae</taxon>
        <taxon>Streptophyta</taxon>
        <taxon>Embryophyta</taxon>
        <taxon>Tracheophyta</taxon>
        <taxon>Spermatophyta</taxon>
        <taxon>Magnoliopsida</taxon>
        <taxon>eudicotyledons</taxon>
        <taxon>Gunneridae</taxon>
        <taxon>Pentapetalae</taxon>
        <taxon>rosids</taxon>
        <taxon>fabids</taxon>
        <taxon>Malpighiales</taxon>
        <taxon>Rhizophoraceae</taxon>
        <taxon>Rhizophora</taxon>
    </lineage>
</organism>
<dbReference type="EMBL" id="GGEC01030404">
    <property type="protein sequence ID" value="MBX10888.1"/>
    <property type="molecule type" value="Transcribed_RNA"/>
</dbReference>
<protein>
    <submittedName>
        <fullName evidence="1">Uncharacterized protein</fullName>
    </submittedName>
</protein>
<sequence length="37" mass="4477">MPKLHLSKVPFICTLKVNIYKIFNDFIDYLTKRFRSS</sequence>
<accession>A0A2P2KYU7</accession>
<evidence type="ECO:0000313" key="1">
    <source>
        <dbReference type="EMBL" id="MBX10888.1"/>
    </source>
</evidence>